<dbReference type="Gene3D" id="3.90.1200.10">
    <property type="match status" value="1"/>
</dbReference>
<dbReference type="STRING" id="366584.SAMN05216377_11124"/>
<feature type="region of interest" description="Disordered" evidence="1">
    <location>
        <begin position="1"/>
        <end position="38"/>
    </location>
</feature>
<evidence type="ECO:0000259" key="2">
    <source>
        <dbReference type="Pfam" id="PF01636"/>
    </source>
</evidence>
<proteinExistence type="predicted"/>
<dbReference type="SUPFAM" id="SSF56112">
    <property type="entry name" value="Protein kinase-like (PK-like)"/>
    <property type="match status" value="1"/>
</dbReference>
<keyword evidence="4" id="KW-1185">Reference proteome</keyword>
<evidence type="ECO:0000256" key="1">
    <source>
        <dbReference type="SAM" id="MobiDB-lite"/>
    </source>
</evidence>
<keyword evidence="3" id="KW-0808">Transferase</keyword>
<organism evidence="3 4">
    <name type="scientific">Pseudonocardia oroxyli</name>
    <dbReference type="NCBI Taxonomy" id="366584"/>
    <lineage>
        <taxon>Bacteria</taxon>
        <taxon>Bacillati</taxon>
        <taxon>Actinomycetota</taxon>
        <taxon>Actinomycetes</taxon>
        <taxon>Pseudonocardiales</taxon>
        <taxon>Pseudonocardiaceae</taxon>
        <taxon>Pseudonocardia</taxon>
    </lineage>
</organism>
<keyword evidence="3" id="KW-0418">Kinase</keyword>
<dbReference type="Proteomes" id="UP000198967">
    <property type="component" value="Unassembled WGS sequence"/>
</dbReference>
<feature type="compositionally biased region" description="Basic and acidic residues" evidence="1">
    <location>
        <begin position="1"/>
        <end position="10"/>
    </location>
</feature>
<dbReference type="EMBL" id="FNBE01000011">
    <property type="protein sequence ID" value="SDG34341.1"/>
    <property type="molecule type" value="Genomic_DNA"/>
</dbReference>
<dbReference type="InterPro" id="IPR011009">
    <property type="entry name" value="Kinase-like_dom_sf"/>
</dbReference>
<dbReference type="InterPro" id="IPR002575">
    <property type="entry name" value="Aminoglycoside_PTrfase"/>
</dbReference>
<dbReference type="GO" id="GO:0016301">
    <property type="term" value="F:kinase activity"/>
    <property type="evidence" value="ECO:0007669"/>
    <property type="project" value="UniProtKB-KW"/>
</dbReference>
<protein>
    <submittedName>
        <fullName evidence="3">Predicted kinase, aminoglycoside phosphotransferase (APT) family</fullName>
    </submittedName>
</protein>
<gene>
    <name evidence="3" type="ORF">SAMN05216377_11124</name>
</gene>
<sequence>MSDRRPHDLRPAAAGIPTERKEEFVKQHAPPATEPEQSLVPQVESMVGGRVTSIEREGRWRAAWRVDVVDVVDAVEGGGVNGGEPRRLYLRGERSEGNDLSLETEAAIHALLEKHGVPVPHVYGLTAGPKAMVMDLLTGSGQLTGVSDPVTQQALLDEYVGYLVQVHRIPLEEVAAAGVEVPASPVEAQLALFRRRARKFRAQQARPEPLVAFGSRWALRHQPTHRDRMGLAIKDTGQFLQRGGSITGLYDLELAHVTDPQADLAGLRVRNAFEPLGDLAWIFDRYVEASGDPIDPAVVNFHQVVGGLAGRQAITRLRTEERADYVNWLTWEVAGAFSVLSAIAEELGEELDPAPPDLDDTPEPLSGSLVRALDAWVGPTRPYDRVVTDDLLNHIQLVLRHGPSLAASHLADVESLVGFQPTSVHEADAALEDLVREAGPDTDRRILHLLHRSAKRQRALIPSMLPNGRPPGSVGPFVDRFRLEAVRSVMARMG</sequence>
<feature type="domain" description="Aminoglycoside phosphotransferase" evidence="2">
    <location>
        <begin position="82"/>
        <end position="268"/>
    </location>
</feature>
<name>A0A1G7TGL0_PSEOR</name>
<dbReference type="AlphaFoldDB" id="A0A1G7TGL0"/>
<dbReference type="Pfam" id="PF01636">
    <property type="entry name" value="APH"/>
    <property type="match status" value="1"/>
</dbReference>
<evidence type="ECO:0000313" key="4">
    <source>
        <dbReference type="Proteomes" id="UP000198967"/>
    </source>
</evidence>
<evidence type="ECO:0000313" key="3">
    <source>
        <dbReference type="EMBL" id="SDG34341.1"/>
    </source>
</evidence>
<reference evidence="3 4" key="1">
    <citation type="submission" date="2016-10" db="EMBL/GenBank/DDBJ databases">
        <authorList>
            <person name="de Groot N.N."/>
        </authorList>
    </citation>
    <scope>NUCLEOTIDE SEQUENCE [LARGE SCALE GENOMIC DNA]</scope>
    <source>
        <strain evidence="3 4">CGMCC 4.3143</strain>
    </source>
</reference>
<accession>A0A1G7TGL0</accession>
<dbReference type="OrthoDB" id="7510553at2"/>